<gene>
    <name evidence="2" type="ORF">GRF29_28g227555</name>
</gene>
<sequence length="376" mass="42467">MSSAATSEPSIVFERYKGLNYGGNGNISIGLDQEHASKFRNSREDPAAEIMYSLIVKKECYTSKAAIESMEKEVKALKHIRESTISNQEYCDKFSQLIDSESYLIDGNEAYIYLHHIAGISLRDYRDSHTHQSGTGSPSRLKEPNEMLKPMSISAVRVPMIFHIFSEVLLAMTFMHEKMKMAHGDIKADNIIIRETKPLELGLPEVALIDFGSAVLEKDDVAEYKRKVALDRLDFFRVMVDLVRDHRSCGEMRCRNEAHVRPDECLKHRAHCDNWYNLGCDRAMADHVGLWGWDSFCEDIEKGVKLDVSMIGPWFEVCKQNWLKFATEVGEGVDGSAATIGRELTNIIESDDYKGKNISIAEVSHGIENCGRLGMS</sequence>
<feature type="domain" description="Protein kinase" evidence="1">
    <location>
        <begin position="13"/>
        <end position="376"/>
    </location>
</feature>
<dbReference type="SUPFAM" id="SSF56112">
    <property type="entry name" value="Protein kinase-like (PK-like)"/>
    <property type="match status" value="1"/>
</dbReference>
<evidence type="ECO:0000313" key="3">
    <source>
        <dbReference type="Proteomes" id="UP001280581"/>
    </source>
</evidence>
<dbReference type="GO" id="GO:0005524">
    <property type="term" value="F:ATP binding"/>
    <property type="evidence" value="ECO:0007669"/>
    <property type="project" value="InterPro"/>
</dbReference>
<dbReference type="Gene3D" id="1.10.510.10">
    <property type="entry name" value="Transferase(Phosphotransferase) domain 1"/>
    <property type="match status" value="1"/>
</dbReference>
<dbReference type="AlphaFoldDB" id="A0AAN6LZ90"/>
<dbReference type="Proteomes" id="UP001280581">
    <property type="component" value="Unassembled WGS sequence"/>
</dbReference>
<name>A0AAN6LZ90_9PLEO</name>
<dbReference type="GO" id="GO:0004672">
    <property type="term" value="F:protein kinase activity"/>
    <property type="evidence" value="ECO:0007669"/>
    <property type="project" value="InterPro"/>
</dbReference>
<dbReference type="PROSITE" id="PS00108">
    <property type="entry name" value="PROTEIN_KINASE_ST"/>
    <property type="match status" value="1"/>
</dbReference>
<evidence type="ECO:0000313" key="2">
    <source>
        <dbReference type="EMBL" id="KAK3213550.1"/>
    </source>
</evidence>
<proteinExistence type="predicted"/>
<evidence type="ECO:0000259" key="1">
    <source>
        <dbReference type="PROSITE" id="PS50011"/>
    </source>
</evidence>
<dbReference type="InterPro" id="IPR011009">
    <property type="entry name" value="Kinase-like_dom_sf"/>
</dbReference>
<protein>
    <recommendedName>
        <fullName evidence="1">Protein kinase domain-containing protein</fullName>
    </recommendedName>
</protein>
<organism evidence="2 3">
    <name type="scientific">Pseudopithomyces chartarum</name>
    <dbReference type="NCBI Taxonomy" id="1892770"/>
    <lineage>
        <taxon>Eukaryota</taxon>
        <taxon>Fungi</taxon>
        <taxon>Dikarya</taxon>
        <taxon>Ascomycota</taxon>
        <taxon>Pezizomycotina</taxon>
        <taxon>Dothideomycetes</taxon>
        <taxon>Pleosporomycetidae</taxon>
        <taxon>Pleosporales</taxon>
        <taxon>Massarineae</taxon>
        <taxon>Didymosphaeriaceae</taxon>
        <taxon>Pseudopithomyces</taxon>
    </lineage>
</organism>
<dbReference type="PROSITE" id="PS50011">
    <property type="entry name" value="PROTEIN_KINASE_DOM"/>
    <property type="match status" value="1"/>
</dbReference>
<dbReference type="InterPro" id="IPR000719">
    <property type="entry name" value="Prot_kinase_dom"/>
</dbReference>
<comment type="caution">
    <text evidence="2">The sequence shown here is derived from an EMBL/GenBank/DDBJ whole genome shotgun (WGS) entry which is preliminary data.</text>
</comment>
<dbReference type="EMBL" id="WVTA01000004">
    <property type="protein sequence ID" value="KAK3213550.1"/>
    <property type="molecule type" value="Genomic_DNA"/>
</dbReference>
<keyword evidence="3" id="KW-1185">Reference proteome</keyword>
<accession>A0AAN6LZ90</accession>
<dbReference type="InterPro" id="IPR008271">
    <property type="entry name" value="Ser/Thr_kinase_AS"/>
</dbReference>
<reference evidence="2 3" key="1">
    <citation type="submission" date="2021-02" db="EMBL/GenBank/DDBJ databases">
        <title>Genome assembly of Pseudopithomyces chartarum.</title>
        <authorList>
            <person name="Jauregui R."/>
            <person name="Singh J."/>
            <person name="Voisey C."/>
        </authorList>
    </citation>
    <scope>NUCLEOTIDE SEQUENCE [LARGE SCALE GENOMIC DNA]</scope>
    <source>
        <strain evidence="2 3">AGR01</strain>
    </source>
</reference>